<dbReference type="AlphaFoldDB" id="A0A433SIB2"/>
<dbReference type="EC" id="2.8.1.-" evidence="3"/>
<dbReference type="Pfam" id="PF01206">
    <property type="entry name" value="TusA"/>
    <property type="match status" value="1"/>
</dbReference>
<dbReference type="Gene3D" id="3.30.110.40">
    <property type="entry name" value="TusA-like domain"/>
    <property type="match status" value="1"/>
</dbReference>
<sequence length="80" mass="9104">MLLDTIQVDYELDTRDLPCPVPILATKKKLAQMASGQVLRIRSVDTSSMQAFRGYAKQTGNRLISQEEFGEEFVTVIERR</sequence>
<comment type="similarity">
    <text evidence="1">Belongs to the sulfur carrier protein TusA family.</text>
</comment>
<dbReference type="Proteomes" id="UP000286947">
    <property type="component" value="Unassembled WGS sequence"/>
</dbReference>
<evidence type="ECO:0000313" key="4">
    <source>
        <dbReference type="Proteomes" id="UP000286947"/>
    </source>
</evidence>
<dbReference type="PANTHER" id="PTHR33279:SF6">
    <property type="entry name" value="SULFUR CARRIER PROTEIN YEDF-RELATED"/>
    <property type="match status" value="1"/>
</dbReference>
<dbReference type="InterPro" id="IPR001455">
    <property type="entry name" value="TusA-like"/>
</dbReference>
<proteinExistence type="inferred from homology"/>
<accession>A0A433SIB2</accession>
<evidence type="ECO:0000259" key="2">
    <source>
        <dbReference type="Pfam" id="PF01206"/>
    </source>
</evidence>
<feature type="domain" description="UPF0033" evidence="2">
    <location>
        <begin position="11"/>
        <end position="78"/>
    </location>
</feature>
<gene>
    <name evidence="3" type="primary">tusA_1</name>
    <name evidence="3" type="ORF">CUZ56_00844</name>
</gene>
<name>A0A433SIB2_9BURK</name>
<organism evidence="3 4">
    <name type="scientific">Saezia sanguinis</name>
    <dbReference type="NCBI Taxonomy" id="1965230"/>
    <lineage>
        <taxon>Bacteria</taxon>
        <taxon>Pseudomonadati</taxon>
        <taxon>Pseudomonadota</taxon>
        <taxon>Betaproteobacteria</taxon>
        <taxon>Burkholderiales</taxon>
        <taxon>Saeziaceae</taxon>
        <taxon>Saezia</taxon>
    </lineage>
</organism>
<reference evidence="3 4" key="1">
    <citation type="submission" date="2018-01" db="EMBL/GenBank/DDBJ databases">
        <title>Saezia sanguinis gen. nov., sp. nov., in the order Burkholderiales isolated from human blood.</title>
        <authorList>
            <person name="Medina-Pascual M.J."/>
            <person name="Valdezate S."/>
            <person name="Monzon S."/>
            <person name="Cuesta I."/>
            <person name="Carrasco G."/>
            <person name="Villalon P."/>
            <person name="Saez-Nieto J.A."/>
        </authorList>
    </citation>
    <scope>NUCLEOTIDE SEQUENCE [LARGE SCALE GENOMIC DNA]</scope>
    <source>
        <strain evidence="3 4">CNM695-12</strain>
    </source>
</reference>
<comment type="caution">
    <text evidence="3">The sequence shown here is derived from an EMBL/GenBank/DDBJ whole genome shotgun (WGS) entry which is preliminary data.</text>
</comment>
<evidence type="ECO:0000313" key="3">
    <source>
        <dbReference type="EMBL" id="RUS68354.1"/>
    </source>
</evidence>
<keyword evidence="4" id="KW-1185">Reference proteome</keyword>
<dbReference type="RefSeq" id="WP_404948022.1">
    <property type="nucleotide sequence ID" value="NZ_CAWUGC010000008.1"/>
</dbReference>
<evidence type="ECO:0000256" key="1">
    <source>
        <dbReference type="ARBA" id="ARBA00008984"/>
    </source>
</evidence>
<dbReference type="GO" id="GO:0016740">
    <property type="term" value="F:transferase activity"/>
    <property type="evidence" value="ECO:0007669"/>
    <property type="project" value="UniProtKB-KW"/>
</dbReference>
<keyword evidence="3" id="KW-0808">Transferase</keyword>
<dbReference type="PANTHER" id="PTHR33279">
    <property type="entry name" value="SULFUR CARRIER PROTEIN YEDF-RELATED"/>
    <property type="match status" value="1"/>
</dbReference>
<dbReference type="SUPFAM" id="SSF64307">
    <property type="entry name" value="SirA-like"/>
    <property type="match status" value="1"/>
</dbReference>
<dbReference type="CDD" id="cd00291">
    <property type="entry name" value="SirA_YedF_YeeD"/>
    <property type="match status" value="1"/>
</dbReference>
<protein>
    <submittedName>
        <fullName evidence="3">Sulfurtransferase TusA</fullName>
        <ecNumber evidence="3">2.8.1.-</ecNumber>
    </submittedName>
</protein>
<dbReference type="EMBL" id="PQSP01000001">
    <property type="protein sequence ID" value="RUS68354.1"/>
    <property type="molecule type" value="Genomic_DNA"/>
</dbReference>
<dbReference type="InterPro" id="IPR036868">
    <property type="entry name" value="TusA-like_sf"/>
</dbReference>